<dbReference type="AlphaFoldDB" id="A0A6J4KTA2"/>
<dbReference type="EMBL" id="CADCTY010000392">
    <property type="protein sequence ID" value="CAA9314798.1"/>
    <property type="molecule type" value="Genomic_DNA"/>
</dbReference>
<sequence>MRQLVCCRTSFAVEPFAVKPGASIAAATLSLNALQNTIHPTDMKNVITK</sequence>
<accession>A0A6J4KTA2</accession>
<proteinExistence type="predicted"/>
<name>A0A6J4KTA2_9CYAN</name>
<organism evidence="1">
    <name type="scientific">uncultured Leptolyngbya sp</name>
    <dbReference type="NCBI Taxonomy" id="332963"/>
    <lineage>
        <taxon>Bacteria</taxon>
        <taxon>Bacillati</taxon>
        <taxon>Cyanobacteriota</taxon>
        <taxon>Cyanophyceae</taxon>
        <taxon>Leptolyngbyales</taxon>
        <taxon>Leptolyngbyaceae</taxon>
        <taxon>Leptolyngbya group</taxon>
        <taxon>Leptolyngbya</taxon>
        <taxon>environmental samples</taxon>
    </lineage>
</organism>
<evidence type="ECO:0000313" key="1">
    <source>
        <dbReference type="EMBL" id="CAA9314798.1"/>
    </source>
</evidence>
<reference evidence="1" key="1">
    <citation type="submission" date="2020-02" db="EMBL/GenBank/DDBJ databases">
        <authorList>
            <person name="Meier V. D."/>
        </authorList>
    </citation>
    <scope>NUCLEOTIDE SEQUENCE</scope>
    <source>
        <strain evidence="1">AVDCRST_MAG94</strain>
    </source>
</reference>
<gene>
    <name evidence="1" type="ORF">AVDCRST_MAG94-1153</name>
</gene>
<protein>
    <submittedName>
        <fullName evidence="1">Uncharacterized protein</fullName>
    </submittedName>
</protein>